<organism evidence="17 18">
    <name type="scientific">Caenorhabditis nigoni</name>
    <dbReference type="NCBI Taxonomy" id="1611254"/>
    <lineage>
        <taxon>Eukaryota</taxon>
        <taxon>Metazoa</taxon>
        <taxon>Ecdysozoa</taxon>
        <taxon>Nematoda</taxon>
        <taxon>Chromadorea</taxon>
        <taxon>Rhabditida</taxon>
        <taxon>Rhabditina</taxon>
        <taxon>Rhabditomorpha</taxon>
        <taxon>Rhabditoidea</taxon>
        <taxon>Rhabditidae</taxon>
        <taxon>Peloderinae</taxon>
        <taxon>Caenorhabditis</taxon>
    </lineage>
</organism>
<feature type="domain" description="RanBP2-type" evidence="16">
    <location>
        <begin position="17"/>
        <end position="48"/>
    </location>
</feature>
<evidence type="ECO:0000256" key="7">
    <source>
        <dbReference type="ARBA" id="ARBA00022771"/>
    </source>
</evidence>
<protein>
    <recommendedName>
        <fullName evidence="16">RanBP2-type domain-containing protein</fullName>
    </recommendedName>
</protein>
<evidence type="ECO:0000256" key="13">
    <source>
        <dbReference type="PROSITE-ProRule" id="PRU00322"/>
    </source>
</evidence>
<gene>
    <name evidence="17" type="primary">Cni-Y25C1A.7</name>
    <name evidence="17" type="ORF">B9Z55_028280</name>
</gene>
<dbReference type="PROSITE" id="PS50199">
    <property type="entry name" value="ZF_RANBP2_2"/>
    <property type="match status" value="2"/>
</dbReference>
<evidence type="ECO:0000313" key="17">
    <source>
        <dbReference type="EMBL" id="PIC12616.1"/>
    </source>
</evidence>
<feature type="transmembrane region" description="Helical" evidence="15">
    <location>
        <begin position="520"/>
        <end position="539"/>
    </location>
</feature>
<dbReference type="GO" id="GO:0031267">
    <property type="term" value="F:small GTPase binding"/>
    <property type="evidence" value="ECO:0007669"/>
    <property type="project" value="InterPro"/>
</dbReference>
<feature type="compositionally biased region" description="Basic and acidic residues" evidence="14">
    <location>
        <begin position="236"/>
        <end position="269"/>
    </location>
</feature>
<keyword evidence="5" id="KW-0479">Metal-binding</keyword>
<dbReference type="InterPro" id="IPR006977">
    <property type="entry name" value="Yip1_dom"/>
</dbReference>
<feature type="compositionally biased region" description="Basic and acidic residues" evidence="14">
    <location>
        <begin position="633"/>
        <end position="659"/>
    </location>
</feature>
<feature type="compositionally biased region" description="Low complexity" evidence="14">
    <location>
        <begin position="347"/>
        <end position="358"/>
    </location>
</feature>
<keyword evidence="8" id="KW-0862">Zinc</keyword>
<dbReference type="Gene3D" id="4.10.1060.10">
    <property type="entry name" value="Zinc finger, RanBP2-type"/>
    <property type="match status" value="2"/>
</dbReference>
<evidence type="ECO:0000256" key="12">
    <source>
        <dbReference type="ARBA" id="ARBA00023242"/>
    </source>
</evidence>
<keyword evidence="9" id="KW-0694">RNA-binding</keyword>
<dbReference type="PANTHER" id="PTHR12822">
    <property type="entry name" value="PROTEIN YIPF"/>
    <property type="match status" value="1"/>
</dbReference>
<dbReference type="AlphaFoldDB" id="A0A2G5SCH7"/>
<keyword evidence="10 15" id="KW-1133">Transmembrane helix</keyword>
<evidence type="ECO:0000256" key="1">
    <source>
        <dbReference type="ARBA" id="ARBA00004123"/>
    </source>
</evidence>
<feature type="compositionally biased region" description="Basic and acidic residues" evidence="14">
    <location>
        <begin position="306"/>
        <end position="323"/>
    </location>
</feature>
<evidence type="ECO:0000256" key="3">
    <source>
        <dbReference type="ARBA" id="ARBA00010596"/>
    </source>
</evidence>
<dbReference type="InterPro" id="IPR001876">
    <property type="entry name" value="Znf_RanBP2"/>
</dbReference>
<evidence type="ECO:0000313" key="18">
    <source>
        <dbReference type="Proteomes" id="UP000230233"/>
    </source>
</evidence>
<name>A0A2G5SCH7_9PELO</name>
<feature type="compositionally biased region" description="Basic and acidic residues" evidence="14">
    <location>
        <begin position="157"/>
        <end position="168"/>
    </location>
</feature>
<evidence type="ECO:0000256" key="9">
    <source>
        <dbReference type="ARBA" id="ARBA00022884"/>
    </source>
</evidence>
<dbReference type="GO" id="GO:0016020">
    <property type="term" value="C:membrane"/>
    <property type="evidence" value="ECO:0007669"/>
    <property type="project" value="UniProtKB-SubCell"/>
</dbReference>
<dbReference type="InterPro" id="IPR036443">
    <property type="entry name" value="Znf_RanBP2_sf"/>
</dbReference>
<comment type="subcellular location">
    <subcellularLocation>
        <location evidence="2">Membrane</location>
        <topology evidence="2">Multi-pass membrane protein</topology>
    </subcellularLocation>
    <subcellularLocation>
        <location evidence="1">Nucleus</location>
    </subcellularLocation>
</comment>
<dbReference type="PANTHER" id="PTHR12822:SF2">
    <property type="entry name" value="PROTEIN YIPF"/>
    <property type="match status" value="1"/>
</dbReference>
<dbReference type="SUPFAM" id="SSF90209">
    <property type="entry name" value="Ran binding protein zinc finger-like"/>
    <property type="match status" value="2"/>
</dbReference>
<dbReference type="GO" id="GO:0016192">
    <property type="term" value="P:vesicle-mediated transport"/>
    <property type="evidence" value="ECO:0007669"/>
    <property type="project" value="InterPro"/>
</dbReference>
<feature type="region of interest" description="Disordered" evidence="14">
    <location>
        <begin position="631"/>
        <end position="719"/>
    </location>
</feature>
<evidence type="ECO:0000256" key="2">
    <source>
        <dbReference type="ARBA" id="ARBA00004141"/>
    </source>
</evidence>
<keyword evidence="18" id="KW-1185">Reference proteome</keyword>
<evidence type="ECO:0000256" key="10">
    <source>
        <dbReference type="ARBA" id="ARBA00022989"/>
    </source>
</evidence>
<feature type="transmembrane region" description="Helical" evidence="15">
    <location>
        <begin position="551"/>
        <end position="569"/>
    </location>
</feature>
<evidence type="ECO:0000256" key="14">
    <source>
        <dbReference type="SAM" id="MobiDB-lite"/>
    </source>
</evidence>
<dbReference type="FunFam" id="4.10.1060.10:FF:000004">
    <property type="entry name" value="Zinc finger Ran-binding domain-containing protein 2"/>
    <property type="match status" value="1"/>
</dbReference>
<reference evidence="18" key="1">
    <citation type="submission" date="2017-10" db="EMBL/GenBank/DDBJ databases">
        <title>Rapid genome shrinkage in a self-fertile nematode reveals novel sperm competition proteins.</title>
        <authorList>
            <person name="Yin D."/>
            <person name="Schwarz E.M."/>
            <person name="Thomas C.G."/>
            <person name="Felde R.L."/>
            <person name="Korf I.F."/>
            <person name="Cutter A.D."/>
            <person name="Schartner C.M."/>
            <person name="Ralston E.J."/>
            <person name="Meyer B.J."/>
            <person name="Haag E.S."/>
        </authorList>
    </citation>
    <scope>NUCLEOTIDE SEQUENCE [LARGE SCALE GENOMIC DNA]</scope>
    <source>
        <strain evidence="18">JU1422</strain>
    </source>
</reference>
<feature type="compositionally biased region" description="Low complexity" evidence="14">
    <location>
        <begin position="678"/>
        <end position="687"/>
    </location>
</feature>
<dbReference type="EMBL" id="PDUG01000020">
    <property type="protein sequence ID" value="PIC12616.1"/>
    <property type="molecule type" value="Genomic_DNA"/>
</dbReference>
<feature type="domain" description="RanBP2-type" evidence="16">
    <location>
        <begin position="70"/>
        <end position="99"/>
    </location>
</feature>
<dbReference type="GO" id="GO:0005794">
    <property type="term" value="C:Golgi apparatus"/>
    <property type="evidence" value="ECO:0007669"/>
    <property type="project" value="InterPro"/>
</dbReference>
<dbReference type="PROSITE" id="PS01358">
    <property type="entry name" value="ZF_RANBP2_1"/>
    <property type="match status" value="2"/>
</dbReference>
<keyword evidence="12" id="KW-0539">Nucleus</keyword>
<proteinExistence type="inferred from homology"/>
<feature type="compositionally biased region" description="Basic and acidic residues" evidence="14">
    <location>
        <begin position="140"/>
        <end position="150"/>
    </location>
</feature>
<dbReference type="OrthoDB" id="10256463at2759"/>
<keyword evidence="4 15" id="KW-0812">Transmembrane</keyword>
<feature type="compositionally biased region" description="Acidic residues" evidence="14">
    <location>
        <begin position="169"/>
        <end position="186"/>
    </location>
</feature>
<evidence type="ECO:0000256" key="5">
    <source>
        <dbReference type="ARBA" id="ARBA00022723"/>
    </source>
</evidence>
<evidence type="ECO:0000256" key="4">
    <source>
        <dbReference type="ARBA" id="ARBA00022692"/>
    </source>
</evidence>
<evidence type="ECO:0000256" key="8">
    <source>
        <dbReference type="ARBA" id="ARBA00022833"/>
    </source>
</evidence>
<comment type="similarity">
    <text evidence="3">Belongs to the YIP1 family.</text>
</comment>
<feature type="transmembrane region" description="Helical" evidence="15">
    <location>
        <begin position="457"/>
        <end position="478"/>
    </location>
</feature>
<feature type="compositionally biased region" description="Basic and acidic residues" evidence="14">
    <location>
        <begin position="691"/>
        <end position="719"/>
    </location>
</feature>
<dbReference type="Pfam" id="PF04893">
    <property type="entry name" value="Yip1"/>
    <property type="match status" value="1"/>
</dbReference>
<evidence type="ECO:0000259" key="16">
    <source>
        <dbReference type="PROSITE" id="PS50199"/>
    </source>
</evidence>
<sequence>MSSKYDDDREQKRRSVKEGEWACVDAKCAKINDDSRQFCDDCGKAKPRAKSKMGKELGKEMADKSKGLFAAEDWICSKCGNVNWARRKTCNVCNAPKLADLERRTGYGGGYNDRQDVEYIKRDYDEEFDEFGRKKKKKGEFKTDYSKEDGEASSDEEERRVDVEARRDEEEEEEDDDDADLGNYDFDFDKDPELVEKVEEIKKAESQANESAACEESDCSCSCSGGECSCVDSEEEKEKERERRKVHKSSRERDRESYRKRSSSRDRDRKRDRKRSRSRDRHERRDKKRSRSRSRDRRRSRSPPPRGERRRDDERRRDKDHFENVNSTNEQSGAFGGNIGDRNNLVGSGASSSTPSAGVFDDNQSGTSTRKGNLFSFEYYQQFFDVETDQVVKRLMNSVVPTHRNYIQDFLQPIPDLWGPFWVSVTLVFAIGIFGNLAQFIENDGAKGSYGSDFRMVTSASTLIFLYVVIVPLLLYGLLWNRRSELLHPYVDLVCLYGYSLSIFIPVTFLWIVDIGWFRWALIFVSVGLSGTVLARAIWPAVQNDVNKMVAFGTIAVVVILHFLLAFTFKEFYFDAMHPAKSVAPVPVAPTTVAPLDSTTVAMIQNATSANATAPEAPNMIVKEISTVQPSTKKVEEVKKDDKKRDSAEVTKKAPEAVKNEAQTTVGTKDEKVDLKPATATVTTKATEQPKVTEEKKKSEAPETKESKNSTEKFAEKSK</sequence>
<dbReference type="InterPro" id="IPR039765">
    <property type="entry name" value="Yip5/YIPF1/YIPF2"/>
</dbReference>
<feature type="region of interest" description="Disordered" evidence="14">
    <location>
        <begin position="132"/>
        <end position="366"/>
    </location>
</feature>
<feature type="compositionally biased region" description="Basic residues" evidence="14">
    <location>
        <begin position="270"/>
        <end position="301"/>
    </location>
</feature>
<feature type="transmembrane region" description="Helical" evidence="15">
    <location>
        <begin position="417"/>
        <end position="437"/>
    </location>
</feature>
<dbReference type="GO" id="GO:0005634">
    <property type="term" value="C:nucleus"/>
    <property type="evidence" value="ECO:0007669"/>
    <property type="project" value="UniProtKB-SubCell"/>
</dbReference>
<evidence type="ECO:0000256" key="15">
    <source>
        <dbReference type="SAM" id="Phobius"/>
    </source>
</evidence>
<feature type="transmembrane region" description="Helical" evidence="15">
    <location>
        <begin position="490"/>
        <end position="513"/>
    </location>
</feature>
<dbReference type="Proteomes" id="UP000230233">
    <property type="component" value="Unassembled WGS sequence"/>
</dbReference>
<dbReference type="STRING" id="1611254.A0A2G5SCH7"/>
<comment type="caution">
    <text evidence="17">The sequence shown here is derived from an EMBL/GenBank/DDBJ whole genome shotgun (WGS) entry which is preliminary data.</text>
</comment>
<evidence type="ECO:0000256" key="6">
    <source>
        <dbReference type="ARBA" id="ARBA00022737"/>
    </source>
</evidence>
<dbReference type="GO" id="GO:0008270">
    <property type="term" value="F:zinc ion binding"/>
    <property type="evidence" value="ECO:0007669"/>
    <property type="project" value="UniProtKB-KW"/>
</dbReference>
<keyword evidence="11 15" id="KW-0472">Membrane</keyword>
<dbReference type="SMART" id="SM00547">
    <property type="entry name" value="ZnF_RBZ"/>
    <property type="match status" value="2"/>
</dbReference>
<dbReference type="GO" id="GO:0003723">
    <property type="term" value="F:RNA binding"/>
    <property type="evidence" value="ECO:0007669"/>
    <property type="project" value="UniProtKB-KW"/>
</dbReference>
<evidence type="ECO:0000256" key="11">
    <source>
        <dbReference type="ARBA" id="ARBA00023136"/>
    </source>
</evidence>
<accession>A0A2G5SCH7</accession>
<feature type="compositionally biased region" description="Basic and acidic residues" evidence="14">
    <location>
        <begin position="187"/>
        <end position="205"/>
    </location>
</feature>
<keyword evidence="7 13" id="KW-0863">Zinc-finger</keyword>
<keyword evidence="6" id="KW-0677">Repeat</keyword>